<feature type="transmembrane region" description="Helical" evidence="3">
    <location>
        <begin position="161"/>
        <end position="181"/>
    </location>
</feature>
<keyword evidence="4" id="KW-0732">Signal</keyword>
<dbReference type="PANTHER" id="PTHR47496">
    <property type="entry name" value="CD27"/>
    <property type="match status" value="1"/>
</dbReference>
<keyword evidence="3" id="KW-0472">Membrane</keyword>
<dbReference type="PROSITE" id="PS00652">
    <property type="entry name" value="TNFR_NGFR_1"/>
    <property type="match status" value="1"/>
</dbReference>
<reference evidence="6" key="1">
    <citation type="submission" date="2023-08" db="EMBL/GenBank/DDBJ databases">
        <title>Pelteobagrus vachellii genome.</title>
        <authorList>
            <person name="Liu H."/>
        </authorList>
    </citation>
    <scope>NUCLEOTIDE SEQUENCE</scope>
    <source>
        <strain evidence="6">PRFRI_2022a</strain>
        <tissue evidence="6">Muscle</tissue>
    </source>
</reference>
<keyword evidence="1" id="KW-1015">Disulfide bond</keyword>
<dbReference type="GO" id="GO:0006915">
    <property type="term" value="P:apoptotic process"/>
    <property type="evidence" value="ECO:0007669"/>
    <property type="project" value="InterPro"/>
</dbReference>
<comment type="caution">
    <text evidence="1">Lacks conserved residue(s) required for the propagation of feature annotation.</text>
</comment>
<dbReference type="GO" id="GO:0007165">
    <property type="term" value="P:signal transduction"/>
    <property type="evidence" value="ECO:0007669"/>
    <property type="project" value="InterPro"/>
</dbReference>
<dbReference type="Gene3D" id="2.10.50.10">
    <property type="entry name" value="Tumor Necrosis Factor Receptor, subunit A, domain 2"/>
    <property type="match status" value="1"/>
</dbReference>
<comment type="caution">
    <text evidence="6">The sequence shown here is derived from an EMBL/GenBank/DDBJ whole genome shotgun (WGS) entry which is preliminary data.</text>
</comment>
<proteinExistence type="predicted"/>
<dbReference type="CDD" id="cd00185">
    <property type="entry name" value="TNFRSF"/>
    <property type="match status" value="1"/>
</dbReference>
<dbReference type="PRINTS" id="PR01680">
    <property type="entry name" value="TNFACTORR6"/>
</dbReference>
<name>A0AA88NAT8_TACVA</name>
<feature type="disulfide bond" evidence="1">
    <location>
        <begin position="63"/>
        <end position="78"/>
    </location>
</feature>
<dbReference type="GO" id="GO:0004888">
    <property type="term" value="F:transmembrane signaling receptor activity"/>
    <property type="evidence" value="ECO:0007669"/>
    <property type="project" value="InterPro"/>
</dbReference>
<dbReference type="PANTHER" id="PTHR47496:SF1">
    <property type="entry name" value="CD27 ANTIGEN"/>
    <property type="match status" value="1"/>
</dbReference>
<dbReference type="InterPro" id="IPR008063">
    <property type="entry name" value="Fas_rcpt"/>
</dbReference>
<feature type="repeat" description="TNFR-Cys" evidence="1">
    <location>
        <begin position="62"/>
        <end position="103"/>
    </location>
</feature>
<evidence type="ECO:0000256" key="2">
    <source>
        <dbReference type="SAM" id="MobiDB-lite"/>
    </source>
</evidence>
<evidence type="ECO:0000259" key="5">
    <source>
        <dbReference type="PROSITE" id="PS50050"/>
    </source>
</evidence>
<gene>
    <name evidence="6" type="ORF">Q7C36_006747</name>
</gene>
<dbReference type="Proteomes" id="UP001187315">
    <property type="component" value="Unassembled WGS sequence"/>
</dbReference>
<evidence type="ECO:0000313" key="6">
    <source>
        <dbReference type="EMBL" id="KAK2854878.1"/>
    </source>
</evidence>
<dbReference type="EMBL" id="JAVHJS010000006">
    <property type="protein sequence ID" value="KAK2854878.1"/>
    <property type="molecule type" value="Genomic_DNA"/>
</dbReference>
<organism evidence="6 7">
    <name type="scientific">Tachysurus vachellii</name>
    <name type="common">Darkbarbel catfish</name>
    <name type="synonym">Pelteobagrus vachellii</name>
    <dbReference type="NCBI Taxonomy" id="175792"/>
    <lineage>
        <taxon>Eukaryota</taxon>
        <taxon>Metazoa</taxon>
        <taxon>Chordata</taxon>
        <taxon>Craniata</taxon>
        <taxon>Vertebrata</taxon>
        <taxon>Euteleostomi</taxon>
        <taxon>Actinopterygii</taxon>
        <taxon>Neopterygii</taxon>
        <taxon>Teleostei</taxon>
        <taxon>Ostariophysi</taxon>
        <taxon>Siluriformes</taxon>
        <taxon>Bagridae</taxon>
        <taxon>Tachysurus</taxon>
    </lineage>
</organism>
<feature type="repeat" description="TNFR-Cys" evidence="1">
    <location>
        <begin position="22"/>
        <end position="60"/>
    </location>
</feature>
<feature type="disulfide bond" evidence="1">
    <location>
        <begin position="42"/>
        <end position="60"/>
    </location>
</feature>
<dbReference type="GO" id="GO:0043066">
    <property type="term" value="P:negative regulation of apoptotic process"/>
    <property type="evidence" value="ECO:0007669"/>
    <property type="project" value="TreeGrafter"/>
</dbReference>
<dbReference type="InterPro" id="IPR001368">
    <property type="entry name" value="TNFR/NGFR_Cys_rich_reg"/>
</dbReference>
<feature type="domain" description="TNFR-Cys" evidence="5">
    <location>
        <begin position="22"/>
        <end position="60"/>
    </location>
</feature>
<dbReference type="SUPFAM" id="SSF57586">
    <property type="entry name" value="TNF receptor-like"/>
    <property type="match status" value="2"/>
</dbReference>
<feature type="disulfide bond" evidence="1">
    <location>
        <begin position="39"/>
        <end position="52"/>
    </location>
</feature>
<accession>A0AA88NAT8</accession>
<feature type="chain" id="PRO_5041699870" description="TNFR-Cys domain-containing protein" evidence="4">
    <location>
        <begin position="21"/>
        <end position="235"/>
    </location>
</feature>
<keyword evidence="3" id="KW-1133">Transmembrane helix</keyword>
<keyword evidence="3" id="KW-0812">Transmembrane</keyword>
<dbReference type="AlphaFoldDB" id="A0AA88NAT8"/>
<evidence type="ECO:0000256" key="3">
    <source>
        <dbReference type="SAM" id="Phobius"/>
    </source>
</evidence>
<dbReference type="InterPro" id="IPR053126">
    <property type="entry name" value="CD27_receptor"/>
</dbReference>
<dbReference type="GO" id="GO:0009897">
    <property type="term" value="C:external side of plasma membrane"/>
    <property type="evidence" value="ECO:0007669"/>
    <property type="project" value="TreeGrafter"/>
</dbReference>
<dbReference type="PROSITE" id="PS50050">
    <property type="entry name" value="TNFR_NGFR_2"/>
    <property type="match status" value="2"/>
</dbReference>
<evidence type="ECO:0000313" key="7">
    <source>
        <dbReference type="Proteomes" id="UP001187315"/>
    </source>
</evidence>
<feature type="signal peptide" evidence="4">
    <location>
        <begin position="1"/>
        <end position="20"/>
    </location>
</feature>
<dbReference type="Pfam" id="PF00020">
    <property type="entry name" value="TNFR_c6"/>
    <property type="match status" value="1"/>
</dbReference>
<evidence type="ECO:0000256" key="4">
    <source>
        <dbReference type="SAM" id="SignalP"/>
    </source>
</evidence>
<evidence type="ECO:0000256" key="1">
    <source>
        <dbReference type="PROSITE-ProRule" id="PRU00206"/>
    </source>
</evidence>
<dbReference type="GO" id="GO:0006955">
    <property type="term" value="P:immune response"/>
    <property type="evidence" value="ECO:0007669"/>
    <property type="project" value="InterPro"/>
</dbReference>
<sequence length="235" mass="26693">MLILWCGFLLLIHFFCHVHPQECDTSWQYKYKKDVLKCCMKCKPGERMEKGCTKDSETVCKPCNPDFYMDECSREMECKRCTQCTKEHMVYKVNCSKSSNAVCGCERGYQCSGNPCTDCEKIPAPTTPTTTTTRTTTTTSTSTSTVTSTTKKPQQTLSQDIVWITLSLCCVCILLTCFILISRTTLAYGWIMLATAGCFWRSEKTSTESSQCTMDEEVPMPVQEMCGHKEWQEEV</sequence>
<feature type="domain" description="TNFR-Cys" evidence="5">
    <location>
        <begin position="62"/>
        <end position="103"/>
    </location>
</feature>
<dbReference type="SMART" id="SM00208">
    <property type="entry name" value="TNFR"/>
    <property type="match status" value="2"/>
</dbReference>
<feature type="region of interest" description="Disordered" evidence="2">
    <location>
        <begin position="127"/>
        <end position="148"/>
    </location>
</feature>
<feature type="disulfide bond" evidence="1">
    <location>
        <begin position="23"/>
        <end position="38"/>
    </location>
</feature>
<keyword evidence="7" id="KW-1185">Reference proteome</keyword>
<protein>
    <recommendedName>
        <fullName evidence="5">TNFR-Cys domain-containing protein</fullName>
    </recommendedName>
</protein>